<keyword evidence="2" id="KW-1185">Reference proteome</keyword>
<organism evidence="1 2">
    <name type="scientific">Russula earlei</name>
    <dbReference type="NCBI Taxonomy" id="71964"/>
    <lineage>
        <taxon>Eukaryota</taxon>
        <taxon>Fungi</taxon>
        <taxon>Dikarya</taxon>
        <taxon>Basidiomycota</taxon>
        <taxon>Agaricomycotina</taxon>
        <taxon>Agaricomycetes</taxon>
        <taxon>Russulales</taxon>
        <taxon>Russulaceae</taxon>
        <taxon>Russula</taxon>
    </lineage>
</organism>
<proteinExistence type="predicted"/>
<evidence type="ECO:0000313" key="1">
    <source>
        <dbReference type="EMBL" id="KAI9459019.1"/>
    </source>
</evidence>
<comment type="caution">
    <text evidence="1">The sequence shown here is derived from an EMBL/GenBank/DDBJ whole genome shotgun (WGS) entry which is preliminary data.</text>
</comment>
<reference evidence="1" key="1">
    <citation type="submission" date="2021-03" db="EMBL/GenBank/DDBJ databases">
        <title>Evolutionary priming and transition to the ectomycorrhizal habit in an iconic lineage of mushroom-forming fungi: is preadaptation a requirement?</title>
        <authorList>
            <consortium name="DOE Joint Genome Institute"/>
            <person name="Looney B.P."/>
            <person name="Miyauchi S."/>
            <person name="Morin E."/>
            <person name="Drula E."/>
            <person name="Courty P.E."/>
            <person name="Chicoki N."/>
            <person name="Fauchery L."/>
            <person name="Kohler A."/>
            <person name="Kuo A."/>
            <person name="LaButti K."/>
            <person name="Pangilinan J."/>
            <person name="Lipzen A."/>
            <person name="Riley R."/>
            <person name="Andreopoulos W."/>
            <person name="He G."/>
            <person name="Johnson J."/>
            <person name="Barry K.W."/>
            <person name="Grigoriev I.V."/>
            <person name="Nagy L."/>
            <person name="Hibbett D."/>
            <person name="Henrissat B."/>
            <person name="Matheny P.B."/>
            <person name="Labbe J."/>
            <person name="Martin A.F."/>
        </authorList>
    </citation>
    <scope>NUCLEOTIDE SEQUENCE</scope>
    <source>
        <strain evidence="1">BPL698</strain>
    </source>
</reference>
<gene>
    <name evidence="1" type="ORF">F5148DRAFT_1150902</name>
</gene>
<dbReference type="EMBL" id="JAGFNK010000203">
    <property type="protein sequence ID" value="KAI9459019.1"/>
    <property type="molecule type" value="Genomic_DNA"/>
</dbReference>
<name>A0ACC0U3T1_9AGAM</name>
<accession>A0ACC0U3T1</accession>
<protein>
    <submittedName>
        <fullName evidence="1">Uncharacterized protein</fullName>
    </submittedName>
</protein>
<sequence>MRSWTQAQRGVLKPVREGDTKACLSFQRVILSSHRRRGMAGAEVLSHVEHGHGVVKQGACISHIGAVAAAVNTEVMAAARARAVVVAAHVDAMEGEAWCGVVLALAASPMATAGCASDMVHMTEEAEAEVAEDETEWRWEKRVGDVETGEESMGADNAETVAGQTETVVWDGAEIGGTCMATTETAGNETTEVMMGDFKEVVAAGDTTEGAGVASHHGYVEFLRLDLMILGENDSHSLCLDTTGSQLCAPQASYKLDEPLSRYSINTQVY</sequence>
<evidence type="ECO:0000313" key="2">
    <source>
        <dbReference type="Proteomes" id="UP001207468"/>
    </source>
</evidence>
<dbReference type="Proteomes" id="UP001207468">
    <property type="component" value="Unassembled WGS sequence"/>
</dbReference>